<gene>
    <name evidence="2" type="ORF">HDA44_000625</name>
</gene>
<accession>A0A841DDY9</accession>
<dbReference type="SUPFAM" id="SSF56601">
    <property type="entry name" value="beta-lactamase/transpeptidase-like"/>
    <property type="match status" value="1"/>
</dbReference>
<dbReference type="Proteomes" id="UP000558997">
    <property type="component" value="Unassembled WGS sequence"/>
</dbReference>
<dbReference type="AlphaFoldDB" id="A0A841DDY9"/>
<evidence type="ECO:0000313" key="3">
    <source>
        <dbReference type="Proteomes" id="UP000558997"/>
    </source>
</evidence>
<organism evidence="2 3">
    <name type="scientific">Kribbella solani</name>
    <dbReference type="NCBI Taxonomy" id="236067"/>
    <lineage>
        <taxon>Bacteria</taxon>
        <taxon>Bacillati</taxon>
        <taxon>Actinomycetota</taxon>
        <taxon>Actinomycetes</taxon>
        <taxon>Propionibacteriales</taxon>
        <taxon>Kribbellaceae</taxon>
        <taxon>Kribbella</taxon>
    </lineage>
</organism>
<name>A0A841DDY9_9ACTN</name>
<dbReference type="RefSeq" id="WP_184831142.1">
    <property type="nucleotide sequence ID" value="NZ_BAAAVN010000005.1"/>
</dbReference>
<dbReference type="Pfam" id="PF13354">
    <property type="entry name" value="Beta-lactamase2"/>
    <property type="match status" value="1"/>
</dbReference>
<dbReference type="InterPro" id="IPR000871">
    <property type="entry name" value="Beta-lactam_class-A"/>
</dbReference>
<keyword evidence="2" id="KW-0378">Hydrolase</keyword>
<sequence length="307" mass="32848">MTTGADKVAQDIRAAAAAAGVRIWLHARSLSSGQEVGVAADEPVVLASVLKIAVAVELARQAARGRIGLDERITLRPAELTPSPSGLGVLSGPVTLPIRDLAVLMLSLSDNAATDVLIARLGAKSLDLLTEELGLTQTAIPEDCAAIIRSVGEDLGLGYTDDESALDGVDPARLRTLRALDPTRTCRSTARETVQLLTAVWRDQVDPPEAAALVRAWMSHQAWEHRLASGFDDEITVVGKTGTLPGLRNEAGVVTYPDGRDYAVAVFTRDDDFRSRSSARDHFLGRAARMAVEELRRTDGQSMRRPA</sequence>
<dbReference type="EC" id="3.5.2.6" evidence="2"/>
<evidence type="ECO:0000259" key="1">
    <source>
        <dbReference type="Pfam" id="PF13354"/>
    </source>
</evidence>
<dbReference type="PANTHER" id="PTHR35333">
    <property type="entry name" value="BETA-LACTAMASE"/>
    <property type="match status" value="1"/>
</dbReference>
<keyword evidence="3" id="KW-1185">Reference proteome</keyword>
<dbReference type="PANTHER" id="PTHR35333:SF3">
    <property type="entry name" value="BETA-LACTAMASE-TYPE TRANSPEPTIDASE FOLD CONTAINING PROTEIN"/>
    <property type="match status" value="1"/>
</dbReference>
<evidence type="ECO:0000313" key="2">
    <source>
        <dbReference type="EMBL" id="MBB5977284.1"/>
    </source>
</evidence>
<protein>
    <submittedName>
        <fullName evidence="2">Beta-lactamase class A</fullName>
        <ecNumber evidence="2">3.5.2.6</ecNumber>
    </submittedName>
</protein>
<dbReference type="GO" id="GO:0008800">
    <property type="term" value="F:beta-lactamase activity"/>
    <property type="evidence" value="ECO:0007669"/>
    <property type="project" value="UniProtKB-EC"/>
</dbReference>
<dbReference type="EMBL" id="JACHNF010000001">
    <property type="protein sequence ID" value="MBB5977284.1"/>
    <property type="molecule type" value="Genomic_DNA"/>
</dbReference>
<dbReference type="InterPro" id="IPR045155">
    <property type="entry name" value="Beta-lactam_cat"/>
</dbReference>
<feature type="domain" description="Beta-lactamase class A catalytic" evidence="1">
    <location>
        <begin position="25"/>
        <end position="268"/>
    </location>
</feature>
<dbReference type="Gene3D" id="3.40.710.10">
    <property type="entry name" value="DD-peptidase/beta-lactamase superfamily"/>
    <property type="match status" value="1"/>
</dbReference>
<comment type="caution">
    <text evidence="2">The sequence shown here is derived from an EMBL/GenBank/DDBJ whole genome shotgun (WGS) entry which is preliminary data.</text>
</comment>
<dbReference type="InterPro" id="IPR012338">
    <property type="entry name" value="Beta-lactam/transpept-like"/>
</dbReference>
<dbReference type="GO" id="GO:0030655">
    <property type="term" value="P:beta-lactam antibiotic catabolic process"/>
    <property type="evidence" value="ECO:0007669"/>
    <property type="project" value="InterPro"/>
</dbReference>
<proteinExistence type="predicted"/>
<dbReference type="GO" id="GO:0046677">
    <property type="term" value="P:response to antibiotic"/>
    <property type="evidence" value="ECO:0007669"/>
    <property type="project" value="InterPro"/>
</dbReference>
<reference evidence="2 3" key="1">
    <citation type="submission" date="2020-08" db="EMBL/GenBank/DDBJ databases">
        <title>Sequencing the genomes of 1000 actinobacteria strains.</title>
        <authorList>
            <person name="Klenk H.-P."/>
        </authorList>
    </citation>
    <scope>NUCLEOTIDE SEQUENCE [LARGE SCALE GENOMIC DNA]</scope>
    <source>
        <strain evidence="2 3">DSM 17294</strain>
    </source>
</reference>